<dbReference type="STRING" id="93064.BRX40_03970"/>
<dbReference type="Proteomes" id="UP000286681">
    <property type="component" value="Unassembled WGS sequence"/>
</dbReference>
<evidence type="ECO:0000313" key="3">
    <source>
        <dbReference type="EMBL" id="RSY88140.1"/>
    </source>
</evidence>
<dbReference type="EMBL" id="CP018820">
    <property type="protein sequence ID" value="APR51704.1"/>
    <property type="molecule type" value="Genomic_DNA"/>
</dbReference>
<dbReference type="Proteomes" id="UP000185161">
    <property type="component" value="Chromosome"/>
</dbReference>
<name>A0A1L6J755_9SPHN</name>
<dbReference type="EMBL" id="QQWO01000001">
    <property type="protein sequence ID" value="RSV08264.1"/>
    <property type="molecule type" value="Genomic_DNA"/>
</dbReference>
<sequence length="132" mass="13713">MNWWLTAVSLAAVLALAGIAWLLKLGGTQRLETGTDAIRLAEALSNGFEGKAGIVSTSGELAAAAGGPGDMVLLQPLGARHRAERFSNARVAMLNDDPEGTVVTLQLAPQQMFRITVADAGAARAFARILGD</sequence>
<dbReference type="OrthoDB" id="7585672at2"/>
<dbReference type="KEGG" id="skr:BRX40_03970"/>
<organism evidence="1 4">
    <name type="scientific">Sphingomonas koreensis</name>
    <dbReference type="NCBI Taxonomy" id="93064"/>
    <lineage>
        <taxon>Bacteria</taxon>
        <taxon>Pseudomonadati</taxon>
        <taxon>Pseudomonadota</taxon>
        <taxon>Alphaproteobacteria</taxon>
        <taxon>Sphingomonadales</taxon>
        <taxon>Sphingomonadaceae</taxon>
        <taxon>Sphingomonas</taxon>
    </lineage>
</organism>
<proteinExistence type="predicted"/>
<evidence type="ECO:0000313" key="6">
    <source>
        <dbReference type="Proteomes" id="UP000287746"/>
    </source>
</evidence>
<protein>
    <submittedName>
        <fullName evidence="1">Uncharacterized protein</fullName>
    </submittedName>
</protein>
<dbReference type="Proteomes" id="UP000287746">
    <property type="component" value="Unassembled WGS sequence"/>
</dbReference>
<reference evidence="5 6" key="3">
    <citation type="submission" date="2018-07" db="EMBL/GenBank/DDBJ databases">
        <title>Genomic and Epidemiologic Investigation of an Indolent Hospital Outbreak.</title>
        <authorList>
            <person name="Johnson R.C."/>
            <person name="Deming C."/>
            <person name="Conlan S."/>
            <person name="Zellmer C.J."/>
            <person name="Michelin A.V."/>
            <person name="Lee-Lin S."/>
            <person name="Thomas P.J."/>
            <person name="Park M."/>
            <person name="Weingarten R.A."/>
            <person name="Less J."/>
            <person name="Dekker J.P."/>
            <person name="Frank K.M."/>
            <person name="Musser K.A."/>
            <person name="Mcquiston J.R."/>
            <person name="Henderson D.K."/>
            <person name="Lau A.F."/>
            <person name="Palmore T.N."/>
            <person name="Segre J.A."/>
        </authorList>
    </citation>
    <scope>NUCLEOTIDE SEQUENCE [LARGE SCALE GENOMIC DNA]</scope>
    <source>
        <strain evidence="3 6">SK-CDC1_0717</strain>
        <strain evidence="2 5">SK-NIH.Env10_0317</strain>
    </source>
</reference>
<dbReference type="GeneID" id="44131711"/>
<evidence type="ECO:0000313" key="1">
    <source>
        <dbReference type="EMBL" id="APR51704.1"/>
    </source>
</evidence>
<accession>A0A1L6J755</accession>
<reference evidence="1" key="1">
    <citation type="submission" date="2016-12" db="EMBL/GenBank/DDBJ databases">
        <title>Whole genome sequencing of Sphingomonas koreensis.</title>
        <authorList>
            <person name="Conlan S."/>
            <person name="Thomas P.J."/>
            <person name="Mullikin J."/>
            <person name="Palmore T.N."/>
            <person name="Frank K.M."/>
            <person name="Segre J.A."/>
        </authorList>
    </citation>
    <scope>NUCLEOTIDE SEQUENCE</scope>
    <source>
        <strain evidence="1">ABOJV</strain>
    </source>
</reference>
<evidence type="ECO:0000313" key="2">
    <source>
        <dbReference type="EMBL" id="RSV08264.1"/>
    </source>
</evidence>
<dbReference type="RefSeq" id="WP_066578283.1">
    <property type="nucleotide sequence ID" value="NZ_CP018820.1"/>
</dbReference>
<evidence type="ECO:0000313" key="4">
    <source>
        <dbReference type="Proteomes" id="UP000185161"/>
    </source>
</evidence>
<evidence type="ECO:0000313" key="5">
    <source>
        <dbReference type="Proteomes" id="UP000286681"/>
    </source>
</evidence>
<reference evidence="4" key="2">
    <citation type="submission" date="2016-12" db="EMBL/GenBank/DDBJ databases">
        <title>Whole genome sequencing of Sphingomonas sp. ABOJV.</title>
        <authorList>
            <person name="Conlan S."/>
            <person name="Thomas P.J."/>
            <person name="Mullikin J."/>
            <person name="Palmore T.N."/>
            <person name="Frank K.M."/>
            <person name="Segre J.A."/>
        </authorList>
    </citation>
    <scope>NUCLEOTIDE SEQUENCE [LARGE SCALE GENOMIC DNA]</scope>
    <source>
        <strain evidence="4">ABOJV</strain>
    </source>
</reference>
<keyword evidence="4" id="KW-1185">Reference proteome</keyword>
<dbReference type="AlphaFoldDB" id="A0A1L6J755"/>
<gene>
    <name evidence="1" type="ORF">BRX40_03970</name>
    <name evidence="2" type="ORF">CA257_02040</name>
    <name evidence="3" type="ORF">DAH66_06765</name>
</gene>
<dbReference type="EMBL" id="QQYZ01000004">
    <property type="protein sequence ID" value="RSY88140.1"/>
    <property type="molecule type" value="Genomic_DNA"/>
</dbReference>